<dbReference type="Proteomes" id="UP000663722">
    <property type="component" value="Chromosome"/>
</dbReference>
<dbReference type="EMBL" id="CP061800">
    <property type="protein sequence ID" value="QTA87191.1"/>
    <property type="molecule type" value="Genomic_DNA"/>
</dbReference>
<protein>
    <submittedName>
        <fullName evidence="1">Uncharacterized protein</fullName>
    </submittedName>
</protein>
<sequence length="49" mass="5619">MKPQSDFGKNFRIFGSLNTFLYKGDMKMNIENEMGAALLGRVENSIIYK</sequence>
<accession>A0A975GMQ6</accession>
<organism evidence="1 2">
    <name type="scientific">Desulfonema magnum</name>
    <dbReference type="NCBI Taxonomy" id="45655"/>
    <lineage>
        <taxon>Bacteria</taxon>
        <taxon>Pseudomonadati</taxon>
        <taxon>Thermodesulfobacteriota</taxon>
        <taxon>Desulfobacteria</taxon>
        <taxon>Desulfobacterales</taxon>
        <taxon>Desulfococcaceae</taxon>
        <taxon>Desulfonema</taxon>
    </lineage>
</organism>
<proteinExistence type="predicted"/>
<keyword evidence="2" id="KW-1185">Reference proteome</keyword>
<evidence type="ECO:0000313" key="2">
    <source>
        <dbReference type="Proteomes" id="UP000663722"/>
    </source>
</evidence>
<reference evidence="1" key="1">
    <citation type="journal article" date="2021" name="Microb. Physiol.">
        <title>Proteogenomic Insights into the Physiology of Marine, Sulfate-Reducing, Filamentous Desulfonema limicola and Desulfonema magnum.</title>
        <authorList>
            <person name="Schnaars V."/>
            <person name="Wohlbrand L."/>
            <person name="Scheve S."/>
            <person name="Hinrichs C."/>
            <person name="Reinhardt R."/>
            <person name="Rabus R."/>
        </authorList>
    </citation>
    <scope>NUCLEOTIDE SEQUENCE</scope>
    <source>
        <strain evidence="1">4be13</strain>
    </source>
</reference>
<name>A0A975GMQ6_9BACT</name>
<gene>
    <name evidence="1" type="ORF">dnm_032210</name>
</gene>
<dbReference type="KEGG" id="dmm:dnm_032210"/>
<dbReference type="AlphaFoldDB" id="A0A975GMQ6"/>
<evidence type="ECO:0000313" key="1">
    <source>
        <dbReference type="EMBL" id="QTA87191.1"/>
    </source>
</evidence>